<comment type="caution">
    <text evidence="1">The sequence shown here is derived from an EMBL/GenBank/DDBJ whole genome shotgun (WGS) entry which is preliminary data.</text>
</comment>
<accession>A6DJG0</accession>
<dbReference type="Gene3D" id="1.25.40.10">
    <property type="entry name" value="Tetratricopeptide repeat domain"/>
    <property type="match status" value="2"/>
</dbReference>
<dbReference type="STRING" id="313628.LNTAR_11796"/>
<evidence type="ECO:0000313" key="2">
    <source>
        <dbReference type="Proteomes" id="UP000004947"/>
    </source>
</evidence>
<dbReference type="RefSeq" id="WP_007278031.1">
    <property type="nucleotide sequence ID" value="NZ_ABCK01000006.1"/>
</dbReference>
<dbReference type="EMBL" id="ABCK01000006">
    <property type="protein sequence ID" value="EDM28034.1"/>
    <property type="molecule type" value="Genomic_DNA"/>
</dbReference>
<dbReference type="SUPFAM" id="SSF48452">
    <property type="entry name" value="TPR-like"/>
    <property type="match status" value="3"/>
</dbReference>
<reference evidence="1 2" key="1">
    <citation type="journal article" date="2010" name="J. Bacteriol.">
        <title>Genome sequence of Lentisphaera araneosa HTCC2155T, the type species of the order Lentisphaerales in the phylum Lentisphaerae.</title>
        <authorList>
            <person name="Thrash J.C."/>
            <person name="Cho J.C."/>
            <person name="Vergin K.L."/>
            <person name="Morris R.M."/>
            <person name="Giovannoni S.J."/>
        </authorList>
    </citation>
    <scope>NUCLEOTIDE SEQUENCE [LARGE SCALE GENOMIC DNA]</scope>
    <source>
        <strain evidence="1 2">HTCC2155</strain>
    </source>
</reference>
<sequence length="908" mass="104192">MRLIVISTIGLLSLGSLAFFLIDKEDKPKVSKSKDKTIEAIQYLDKIDHKELSLEAVKEVFTQQTSAPISLGKLKSIYILRDLSQKTSIQPEALKYINSLANQEVQQIKLGMIYQDMGLVNEARSCWQKSARIEAKNLIARSFIREYKFKEAYEFLNKLRDIENFKNFETLNIIYSLELVQNLKNQANQTRQEITNLYPENLEWQLKNILMEFKTGNSSQAEDQLTEMIFCQKLDVNALACAHNARMYMFLLRIMRQGAEAYIDDIVMSASKDSRAIFNISGRSQHFKLFINQKTIEKEIKFYKIFKEALNNENKGKISLNNSSHLVQNYLYSRMLISTNQSALAVGIMKRVEFNRQIDQIEGLHYGFLNSHHYLLNTAQILHISGRYQSSLKILAQIHKEKYSRASLALYQKNMKILQPGKEIFSSALRQELQAKNLTLNKSITAEQLDSKINELSLDNEDDQMLLKANQLVKNDPKQAVKIWQELHSKGSIAATTDLALYLQSQGQSIPALELLKSHSQAGSTPRAILLCKAWIKAQDNDYKAMKTHLEPLIAQNDLEAIFLLATKAYELQNYTDALKYSQKLILAKGNFYQAIVIKAKSSLAIFKDLPNHENKALLQKVLQQIESLEVNKNQSLLALLSELNYSLQNYATSLEYARLAEHRSFIKKNLAKMLISKPQNTWSDILKNDPGLFTKSEMKYFEIAHLIQAEKFQQALELLPKNTDSKSFYFQTLCYHALSLHDKRDDLIKVQKNQVVIWQSLAQFSIAKNDYLGAAECYKSALILNQNNVLISNNLLSCLIRAEVENLATFANQAKANFERLPTRQTLDTLVQILKASDKQQELQTLLEGRENLSLEQELILAETYKAKQVKKYKLSLTRLLTNRNLNWDDATKQEALRCLKNSTEDL</sequence>
<gene>
    <name evidence="1" type="ORF">LNTAR_11796</name>
</gene>
<dbReference type="InterPro" id="IPR011990">
    <property type="entry name" value="TPR-like_helical_dom_sf"/>
</dbReference>
<dbReference type="InterPro" id="IPR019734">
    <property type="entry name" value="TPR_rpt"/>
</dbReference>
<evidence type="ECO:0000313" key="1">
    <source>
        <dbReference type="EMBL" id="EDM28034.1"/>
    </source>
</evidence>
<dbReference type="SMART" id="SM00028">
    <property type="entry name" value="TPR"/>
    <property type="match status" value="3"/>
</dbReference>
<name>A6DJG0_9BACT</name>
<keyword evidence="2" id="KW-1185">Reference proteome</keyword>
<dbReference type="Proteomes" id="UP000004947">
    <property type="component" value="Unassembled WGS sequence"/>
</dbReference>
<organism evidence="1 2">
    <name type="scientific">Lentisphaera araneosa HTCC2155</name>
    <dbReference type="NCBI Taxonomy" id="313628"/>
    <lineage>
        <taxon>Bacteria</taxon>
        <taxon>Pseudomonadati</taxon>
        <taxon>Lentisphaerota</taxon>
        <taxon>Lentisphaeria</taxon>
        <taxon>Lentisphaerales</taxon>
        <taxon>Lentisphaeraceae</taxon>
        <taxon>Lentisphaera</taxon>
    </lineage>
</organism>
<protein>
    <submittedName>
        <fullName evidence="1">Uncharacterized protein</fullName>
    </submittedName>
</protein>
<dbReference type="AlphaFoldDB" id="A6DJG0"/>
<proteinExistence type="predicted"/>